<dbReference type="Pfam" id="PF24035">
    <property type="entry name" value="DUF7344"/>
    <property type="match status" value="1"/>
</dbReference>
<gene>
    <name evidence="2" type="ORF">SAMN04487967_1350</name>
</gene>
<organism evidence="2 3">
    <name type="scientific">Natronorubrum sediminis</name>
    <dbReference type="NCBI Taxonomy" id="640943"/>
    <lineage>
        <taxon>Archaea</taxon>
        <taxon>Methanobacteriati</taxon>
        <taxon>Methanobacteriota</taxon>
        <taxon>Stenosarchaea group</taxon>
        <taxon>Halobacteria</taxon>
        <taxon>Halobacteriales</taxon>
        <taxon>Natrialbaceae</taxon>
        <taxon>Natronorubrum</taxon>
    </lineage>
</organism>
<dbReference type="InterPro" id="IPR055768">
    <property type="entry name" value="DUF7344"/>
</dbReference>
<sequence>MPIHTDRLATVLDRHAPGTRDHLEHALPREAVRRVLDSDRRREVLRCLLAEEGPLQVRTLVARVADAEHDATAITSLLDVRQRVHVSLCRTHLPLLERHELLSYDRACGLVAPDVSLSAFESTLECDLERPITTRLDLQS</sequence>
<evidence type="ECO:0000259" key="1">
    <source>
        <dbReference type="Pfam" id="PF24035"/>
    </source>
</evidence>
<dbReference type="OrthoDB" id="156929at2157"/>
<evidence type="ECO:0000313" key="2">
    <source>
        <dbReference type="EMBL" id="SEH13402.1"/>
    </source>
</evidence>
<dbReference type="EMBL" id="FNWL01000001">
    <property type="protein sequence ID" value="SEH13402.1"/>
    <property type="molecule type" value="Genomic_DNA"/>
</dbReference>
<dbReference type="Proteomes" id="UP000199112">
    <property type="component" value="Unassembled WGS sequence"/>
</dbReference>
<evidence type="ECO:0000313" key="3">
    <source>
        <dbReference type="Proteomes" id="UP000199112"/>
    </source>
</evidence>
<proteinExistence type="predicted"/>
<name>A0A1H6FSM1_9EURY</name>
<accession>A0A1H6FSM1</accession>
<dbReference type="AlphaFoldDB" id="A0A1H6FSM1"/>
<keyword evidence="3" id="KW-1185">Reference proteome</keyword>
<protein>
    <recommendedName>
        <fullName evidence="1">DUF7344 domain-containing protein</fullName>
    </recommendedName>
</protein>
<dbReference type="RefSeq" id="WP_090506456.1">
    <property type="nucleotide sequence ID" value="NZ_FNWL01000001.1"/>
</dbReference>
<reference evidence="3" key="1">
    <citation type="submission" date="2016-10" db="EMBL/GenBank/DDBJ databases">
        <authorList>
            <person name="Varghese N."/>
            <person name="Submissions S."/>
        </authorList>
    </citation>
    <scope>NUCLEOTIDE SEQUENCE [LARGE SCALE GENOMIC DNA]</scope>
    <source>
        <strain evidence="3">CGMCC 1.8981</strain>
    </source>
</reference>
<feature type="domain" description="DUF7344" evidence="1">
    <location>
        <begin position="34"/>
        <end position="111"/>
    </location>
</feature>